<dbReference type="EMBL" id="GGEC01073997">
    <property type="protein sequence ID" value="MBX54481.1"/>
    <property type="molecule type" value="Transcribed_RNA"/>
</dbReference>
<accession>A0A2P2PIK8</accession>
<protein>
    <submittedName>
        <fullName evidence="1">Uncharacterized protein</fullName>
    </submittedName>
</protein>
<proteinExistence type="predicted"/>
<sequence length="62" mass="7018">MINITQSLVKSFFGNNTLPWTGSIMRAPVLGEFLCLLSYANCKLLNTISTIQAYLVKYQFKI</sequence>
<dbReference type="AlphaFoldDB" id="A0A2P2PIK8"/>
<name>A0A2P2PIK8_RHIMU</name>
<reference evidence="1" key="1">
    <citation type="submission" date="2018-02" db="EMBL/GenBank/DDBJ databases">
        <title>Rhizophora mucronata_Transcriptome.</title>
        <authorList>
            <person name="Meera S.P."/>
            <person name="Sreeshan A."/>
            <person name="Augustine A."/>
        </authorList>
    </citation>
    <scope>NUCLEOTIDE SEQUENCE</scope>
    <source>
        <tissue evidence="1">Leaf</tissue>
    </source>
</reference>
<evidence type="ECO:0000313" key="1">
    <source>
        <dbReference type="EMBL" id="MBX54481.1"/>
    </source>
</evidence>
<organism evidence="1">
    <name type="scientific">Rhizophora mucronata</name>
    <name type="common">Asiatic mangrove</name>
    <dbReference type="NCBI Taxonomy" id="61149"/>
    <lineage>
        <taxon>Eukaryota</taxon>
        <taxon>Viridiplantae</taxon>
        <taxon>Streptophyta</taxon>
        <taxon>Embryophyta</taxon>
        <taxon>Tracheophyta</taxon>
        <taxon>Spermatophyta</taxon>
        <taxon>Magnoliopsida</taxon>
        <taxon>eudicotyledons</taxon>
        <taxon>Gunneridae</taxon>
        <taxon>Pentapetalae</taxon>
        <taxon>rosids</taxon>
        <taxon>fabids</taxon>
        <taxon>Malpighiales</taxon>
        <taxon>Rhizophoraceae</taxon>
        <taxon>Rhizophora</taxon>
    </lineage>
</organism>